<protein>
    <submittedName>
        <fullName evidence="2">Uncharacterized protein</fullName>
    </submittedName>
</protein>
<name>A0A8X7U9Y3_BRACI</name>
<organism evidence="2 3">
    <name type="scientific">Brassica carinata</name>
    <name type="common">Ethiopian mustard</name>
    <name type="synonym">Abyssinian cabbage</name>
    <dbReference type="NCBI Taxonomy" id="52824"/>
    <lineage>
        <taxon>Eukaryota</taxon>
        <taxon>Viridiplantae</taxon>
        <taxon>Streptophyta</taxon>
        <taxon>Embryophyta</taxon>
        <taxon>Tracheophyta</taxon>
        <taxon>Spermatophyta</taxon>
        <taxon>Magnoliopsida</taxon>
        <taxon>eudicotyledons</taxon>
        <taxon>Gunneridae</taxon>
        <taxon>Pentapetalae</taxon>
        <taxon>rosids</taxon>
        <taxon>malvids</taxon>
        <taxon>Brassicales</taxon>
        <taxon>Brassicaceae</taxon>
        <taxon>Brassiceae</taxon>
        <taxon>Brassica</taxon>
    </lineage>
</organism>
<accession>A0A8X7U9Y3</accession>
<comment type="caution">
    <text evidence="2">The sequence shown here is derived from an EMBL/GenBank/DDBJ whole genome shotgun (WGS) entry which is preliminary data.</text>
</comment>
<evidence type="ECO:0000256" key="1">
    <source>
        <dbReference type="SAM" id="MobiDB-lite"/>
    </source>
</evidence>
<gene>
    <name evidence="2" type="ORF">Bca52824_066280</name>
</gene>
<dbReference type="EMBL" id="JAAMPC010000013">
    <property type="protein sequence ID" value="KAG2271725.1"/>
    <property type="molecule type" value="Genomic_DNA"/>
</dbReference>
<proteinExistence type="predicted"/>
<evidence type="ECO:0000313" key="3">
    <source>
        <dbReference type="Proteomes" id="UP000886595"/>
    </source>
</evidence>
<reference evidence="2 3" key="1">
    <citation type="submission" date="2020-02" db="EMBL/GenBank/DDBJ databases">
        <authorList>
            <person name="Ma Q."/>
            <person name="Huang Y."/>
            <person name="Song X."/>
            <person name="Pei D."/>
        </authorList>
    </citation>
    <scope>NUCLEOTIDE SEQUENCE [LARGE SCALE GENOMIC DNA]</scope>
    <source>
        <strain evidence="2">Sxm20200214</strain>
        <tissue evidence="2">Leaf</tissue>
    </source>
</reference>
<feature type="region of interest" description="Disordered" evidence="1">
    <location>
        <begin position="1"/>
        <end position="23"/>
    </location>
</feature>
<evidence type="ECO:0000313" key="2">
    <source>
        <dbReference type="EMBL" id="KAG2271725.1"/>
    </source>
</evidence>
<sequence>MSHVDVTAPGESDRGPGTAIPIEDRDRTIPERLRLCGVIVKGLSVSLMWRKNDYMKNAGEETLTFALLLYYSFHFWFDAIKTEQQPIESCQTPPPQLSSLHSQKLCSLSPSLAPSAQRRLLRYSTPPAQSLLVALHLALLTLYYCLSHLRSWLVCNITGHDPVSASSCASGANGKPSFLVCESFGSLTDSIPWDSPSFELCILSKTMSISEAAGESSLMLIINPRIN</sequence>
<keyword evidence="3" id="KW-1185">Reference proteome</keyword>
<dbReference type="Proteomes" id="UP000886595">
    <property type="component" value="Unassembled WGS sequence"/>
</dbReference>
<dbReference type="AlphaFoldDB" id="A0A8X7U9Y3"/>
<dbReference type="OrthoDB" id="10549151at2759"/>